<comment type="caution">
    <text evidence="3">The sequence shown here is derived from an EMBL/GenBank/DDBJ whole genome shotgun (WGS) entry which is preliminary data.</text>
</comment>
<reference evidence="3 4" key="1">
    <citation type="submission" date="2023-10" db="EMBL/GenBank/DDBJ databases">
        <title>Sorlinia euscelidii gen. nov., sp. nov., an acetic acid bacteria isolated from the gut of Euscelidius variegatus emitter.</title>
        <authorList>
            <person name="Michoud G."/>
            <person name="Marasco R."/>
            <person name="Seferji K."/>
            <person name="Gonella E."/>
            <person name="Garuglieri E."/>
            <person name="Alma A."/>
            <person name="Mapelli F."/>
            <person name="Borin S."/>
            <person name="Daffonchio D."/>
            <person name="Crotti E."/>
        </authorList>
    </citation>
    <scope>NUCLEOTIDE SEQUENCE [LARGE SCALE GENOMIC DNA]</scope>
    <source>
        <strain evidence="3 4">EV16P</strain>
    </source>
</reference>
<dbReference type="Gene3D" id="3.40.140.10">
    <property type="entry name" value="Cytidine Deaminase, domain 2"/>
    <property type="match status" value="1"/>
</dbReference>
<evidence type="ECO:0000259" key="2">
    <source>
        <dbReference type="Pfam" id="PF04002"/>
    </source>
</evidence>
<organism evidence="3 4">
    <name type="scientific">Sorlinia euscelidii</name>
    <dbReference type="NCBI Taxonomy" id="3081148"/>
    <lineage>
        <taxon>Bacteria</taxon>
        <taxon>Pseudomonadati</taxon>
        <taxon>Pseudomonadota</taxon>
        <taxon>Alphaproteobacteria</taxon>
        <taxon>Acetobacterales</taxon>
        <taxon>Acetobacteraceae</taxon>
        <taxon>Sorlinia</taxon>
    </lineage>
</organism>
<sequence length="226" mass="25667">MSRRSSSQKNSVLGHRARMRERVLRNGVESLADYEIIEMLLFLSVPRQDTKPRAKELMATFGSIGGVVNAPVTRLREIGLNDKAIKIMRLPQAAASLLAVSEPQAEIVVGAWEELVDYLHDTMEIMPEDSSRVLFLNNKNRLLADEAFNVGRDTQDMFRRALSLHATALICLHSVQFNVQGEARRLRTVAIKLQKETEHLAITLHDYILIDKQFELFSFRQQGIIV</sequence>
<dbReference type="Proteomes" id="UP001312908">
    <property type="component" value="Unassembled WGS sequence"/>
</dbReference>
<dbReference type="Pfam" id="PF04002">
    <property type="entry name" value="RadC"/>
    <property type="match status" value="1"/>
</dbReference>
<evidence type="ECO:0000313" key="4">
    <source>
        <dbReference type="Proteomes" id="UP001312908"/>
    </source>
</evidence>
<evidence type="ECO:0000313" key="3">
    <source>
        <dbReference type="EMBL" id="MEE8659599.1"/>
    </source>
</evidence>
<keyword evidence="1" id="KW-0378">Hydrolase</keyword>
<keyword evidence="4" id="KW-1185">Reference proteome</keyword>
<keyword evidence="1" id="KW-0645">Protease</keyword>
<dbReference type="PANTHER" id="PTHR30471:SF3">
    <property type="entry name" value="UPF0758 PROTEIN YEES-RELATED"/>
    <property type="match status" value="1"/>
</dbReference>
<accession>A0ABU7U422</accession>
<evidence type="ECO:0000256" key="1">
    <source>
        <dbReference type="ARBA" id="ARBA00023049"/>
    </source>
</evidence>
<dbReference type="InterPro" id="IPR025657">
    <property type="entry name" value="RadC_JAB"/>
</dbReference>
<feature type="domain" description="RadC-like JAB" evidence="2">
    <location>
        <begin position="111"/>
        <end position="223"/>
    </location>
</feature>
<dbReference type="RefSeq" id="WP_418115502.1">
    <property type="nucleotide sequence ID" value="NZ_JAWJZZ010000003.1"/>
</dbReference>
<gene>
    <name evidence="3" type="ORF">DOFOFD_11375</name>
</gene>
<protein>
    <recommendedName>
        <fullName evidence="2">RadC-like JAB domain-containing protein</fullName>
    </recommendedName>
</protein>
<dbReference type="InterPro" id="IPR001405">
    <property type="entry name" value="UPF0758"/>
</dbReference>
<dbReference type="PANTHER" id="PTHR30471">
    <property type="entry name" value="DNA REPAIR PROTEIN RADC"/>
    <property type="match status" value="1"/>
</dbReference>
<proteinExistence type="predicted"/>
<name>A0ABU7U422_9PROT</name>
<keyword evidence="1" id="KW-0482">Metalloprotease</keyword>
<dbReference type="EMBL" id="JAWJZY010000006">
    <property type="protein sequence ID" value="MEE8659599.1"/>
    <property type="molecule type" value="Genomic_DNA"/>
</dbReference>